<gene>
    <name evidence="1" type="ORF">WJX72_000454</name>
</gene>
<evidence type="ECO:0000313" key="2">
    <source>
        <dbReference type="Proteomes" id="UP001489004"/>
    </source>
</evidence>
<reference evidence="1 2" key="1">
    <citation type="journal article" date="2024" name="Nat. Commun.">
        <title>Phylogenomics reveals the evolutionary origins of lichenization in chlorophyte algae.</title>
        <authorList>
            <person name="Puginier C."/>
            <person name="Libourel C."/>
            <person name="Otte J."/>
            <person name="Skaloud P."/>
            <person name="Haon M."/>
            <person name="Grisel S."/>
            <person name="Petersen M."/>
            <person name="Berrin J.G."/>
            <person name="Delaux P.M."/>
            <person name="Dal Grande F."/>
            <person name="Keller J."/>
        </authorList>
    </citation>
    <scope>NUCLEOTIDE SEQUENCE [LARGE SCALE GENOMIC DNA]</scope>
    <source>
        <strain evidence="1 2">SAG 2043</strain>
    </source>
</reference>
<organism evidence="1 2">
    <name type="scientific">[Myrmecia] bisecta</name>
    <dbReference type="NCBI Taxonomy" id="41462"/>
    <lineage>
        <taxon>Eukaryota</taxon>
        <taxon>Viridiplantae</taxon>
        <taxon>Chlorophyta</taxon>
        <taxon>core chlorophytes</taxon>
        <taxon>Trebouxiophyceae</taxon>
        <taxon>Trebouxiales</taxon>
        <taxon>Trebouxiaceae</taxon>
        <taxon>Myrmecia</taxon>
    </lineage>
</organism>
<keyword evidence="2" id="KW-1185">Reference proteome</keyword>
<comment type="caution">
    <text evidence="1">The sequence shown here is derived from an EMBL/GenBank/DDBJ whole genome shotgun (WGS) entry which is preliminary data.</text>
</comment>
<evidence type="ECO:0000313" key="1">
    <source>
        <dbReference type="EMBL" id="KAK9815238.1"/>
    </source>
</evidence>
<dbReference type="Proteomes" id="UP001489004">
    <property type="component" value="Unassembled WGS sequence"/>
</dbReference>
<dbReference type="AlphaFoldDB" id="A0AAW1PZ68"/>
<protein>
    <submittedName>
        <fullName evidence="1">Uncharacterized protein</fullName>
    </submittedName>
</protein>
<accession>A0AAW1PZ68</accession>
<dbReference type="EMBL" id="JALJOR010000006">
    <property type="protein sequence ID" value="KAK9815238.1"/>
    <property type="molecule type" value="Genomic_DNA"/>
</dbReference>
<sequence>MVFYKDLARKFSCEVKRSDDCNGLYLPAATASTPGLYTRHDIQICLMASQSPSHGQMTPLPSWVSK</sequence>
<proteinExistence type="predicted"/>
<name>A0AAW1PZ68_9CHLO</name>